<accession>A0A6B3QXB2</accession>
<dbReference type="RefSeq" id="WP_164460243.1">
    <property type="nucleotide sequence ID" value="NZ_JAAIFS010000007.1"/>
</dbReference>
<dbReference type="Gene3D" id="2.130.10.10">
    <property type="entry name" value="YVTN repeat-like/Quinoprotein amine dehydrogenase"/>
    <property type="match status" value="4"/>
</dbReference>
<dbReference type="CDD" id="cd00200">
    <property type="entry name" value="WD40"/>
    <property type="match status" value="1"/>
</dbReference>
<dbReference type="Pfam" id="PF00400">
    <property type="entry name" value="WD40"/>
    <property type="match status" value="4"/>
</dbReference>
<feature type="repeat" description="WD" evidence="3">
    <location>
        <begin position="590"/>
        <end position="631"/>
    </location>
</feature>
<dbReference type="SMART" id="SM00220">
    <property type="entry name" value="S_TKc"/>
    <property type="match status" value="1"/>
</dbReference>
<evidence type="ECO:0000256" key="2">
    <source>
        <dbReference type="ARBA" id="ARBA00022737"/>
    </source>
</evidence>
<dbReference type="GO" id="GO:0004672">
    <property type="term" value="F:protein kinase activity"/>
    <property type="evidence" value="ECO:0007669"/>
    <property type="project" value="InterPro"/>
</dbReference>
<dbReference type="InterPro" id="IPR020472">
    <property type="entry name" value="WD40_PAC1"/>
</dbReference>
<dbReference type="PROSITE" id="PS00678">
    <property type="entry name" value="WD_REPEATS_1"/>
    <property type="match status" value="3"/>
</dbReference>
<dbReference type="PROSITE" id="PS00108">
    <property type="entry name" value="PROTEIN_KINASE_ST"/>
    <property type="match status" value="1"/>
</dbReference>
<gene>
    <name evidence="5" type="ORF">GUR47_29170</name>
</gene>
<dbReference type="InterPro" id="IPR036322">
    <property type="entry name" value="WD40_repeat_dom_sf"/>
</dbReference>
<dbReference type="Pfam" id="PF00069">
    <property type="entry name" value="Pkinase"/>
    <property type="match status" value="1"/>
</dbReference>
<keyword evidence="1 3" id="KW-0853">WD repeat</keyword>
<dbReference type="CDD" id="cd14014">
    <property type="entry name" value="STKc_PknB_like"/>
    <property type="match status" value="1"/>
</dbReference>
<dbReference type="InterPro" id="IPR011990">
    <property type="entry name" value="TPR-like_helical_dom_sf"/>
</dbReference>
<dbReference type="PANTHER" id="PTHR19879:SF9">
    <property type="entry name" value="TRANSCRIPTION INITIATION FACTOR TFIID SUBUNIT 5"/>
    <property type="match status" value="1"/>
</dbReference>
<dbReference type="InterPro" id="IPR015943">
    <property type="entry name" value="WD40/YVTN_repeat-like_dom_sf"/>
</dbReference>
<dbReference type="SMART" id="SM00320">
    <property type="entry name" value="WD40"/>
    <property type="match status" value="11"/>
</dbReference>
<dbReference type="Gene3D" id="1.25.40.10">
    <property type="entry name" value="Tetratricopeptide repeat domain"/>
    <property type="match status" value="1"/>
</dbReference>
<dbReference type="PANTHER" id="PTHR19879">
    <property type="entry name" value="TRANSCRIPTION INITIATION FACTOR TFIID"/>
    <property type="match status" value="1"/>
</dbReference>
<comment type="caution">
    <text evidence="5">The sequence shown here is derived from an EMBL/GenBank/DDBJ whole genome shotgun (WGS) entry which is preliminary data.</text>
</comment>
<evidence type="ECO:0000256" key="3">
    <source>
        <dbReference type="PROSITE-ProRule" id="PRU00221"/>
    </source>
</evidence>
<dbReference type="PROSITE" id="PS50294">
    <property type="entry name" value="WD_REPEATS_REGION"/>
    <property type="match status" value="3"/>
</dbReference>
<dbReference type="InterPro" id="IPR019775">
    <property type="entry name" value="WD40_repeat_CS"/>
</dbReference>
<feature type="repeat" description="WD" evidence="3">
    <location>
        <begin position="1071"/>
        <end position="1112"/>
    </location>
</feature>
<proteinExistence type="predicted"/>
<evidence type="ECO:0000256" key="1">
    <source>
        <dbReference type="ARBA" id="ARBA00022574"/>
    </source>
</evidence>
<keyword evidence="5" id="KW-0808">Transferase</keyword>
<dbReference type="PRINTS" id="PR00320">
    <property type="entry name" value="GPROTEINBRPT"/>
</dbReference>
<dbReference type="EMBL" id="JAAIFS010000007">
    <property type="protein sequence ID" value="NEV90704.1"/>
    <property type="molecule type" value="Genomic_DNA"/>
</dbReference>
<dbReference type="SUPFAM" id="SSF50998">
    <property type="entry name" value="Quinoprotein alcohol dehydrogenase-like"/>
    <property type="match status" value="1"/>
</dbReference>
<protein>
    <submittedName>
        <fullName evidence="5">Protein kinase</fullName>
    </submittedName>
</protein>
<dbReference type="PROSITE" id="PS50082">
    <property type="entry name" value="WD_REPEATS_2"/>
    <property type="match status" value="3"/>
</dbReference>
<organism evidence="5">
    <name type="scientific">Streptomyces tendae</name>
    <dbReference type="NCBI Taxonomy" id="1932"/>
    <lineage>
        <taxon>Bacteria</taxon>
        <taxon>Bacillati</taxon>
        <taxon>Actinomycetota</taxon>
        <taxon>Actinomycetes</taxon>
        <taxon>Kitasatosporales</taxon>
        <taxon>Streptomycetaceae</taxon>
        <taxon>Streptomyces</taxon>
    </lineage>
</organism>
<dbReference type="InterPro" id="IPR011047">
    <property type="entry name" value="Quinoprotein_ADH-like_sf"/>
</dbReference>
<name>A0A6B3QXB2_STRTE</name>
<feature type="repeat" description="WD" evidence="3">
    <location>
        <begin position="1029"/>
        <end position="1070"/>
    </location>
</feature>
<dbReference type="SUPFAM" id="SSF56112">
    <property type="entry name" value="Protein kinase-like (PK-like)"/>
    <property type="match status" value="1"/>
</dbReference>
<keyword evidence="2" id="KW-0677">Repeat</keyword>
<evidence type="ECO:0000259" key="4">
    <source>
        <dbReference type="PROSITE" id="PS50011"/>
    </source>
</evidence>
<reference evidence="5" key="1">
    <citation type="journal article" date="2020" name="Microorganisms">
        <title>Isolation, Genomic and Metabolomic Characterization of Streptomyces tendae VITAKN with Quorum Sensing Inhibitory Activity from Southern India.</title>
        <authorList>
            <person name="Ishaque N.M."/>
            <person name="Burgsdorf I."/>
            <person name="Limlingan Malit J.J."/>
            <person name="Saha S."/>
            <person name="Teta R."/>
            <person name="Ewe D."/>
            <person name="Kannabiran K."/>
            <person name="Hrouzek P."/>
            <person name="Steindler L."/>
            <person name="Costantino V."/>
            <person name="Saurav K."/>
        </authorList>
    </citation>
    <scope>NUCLEOTIDE SEQUENCE</scope>
    <source>
        <strain evidence="5">VITAKN</strain>
    </source>
</reference>
<dbReference type="GO" id="GO:0005524">
    <property type="term" value="F:ATP binding"/>
    <property type="evidence" value="ECO:0007669"/>
    <property type="project" value="InterPro"/>
</dbReference>
<sequence length="1207" mass="131953">MTGASWRVGDEIEGLYRVTRVHLHGGMGLVYRVRHLGWDVDLAVKSPRPALFRHPVGREGFLAEARTWISLGLHPHLCSCFYVRAVDGIPRIFAEYAAGGSLRDLLDQGRLRDMEPERALGFRLDLAIQVAWGLEHAHRRGVVHQDVKPANILLDEDGTAKVTDFGLSKSRAILAVEEGAAEGRAGVSVAVTAGGYTPAYASPEQVAGRPLGRRTDVWSYAVTVLEMFVGAATWGEGPNAPATLADRDTAAAVPDRLARLLGRCLRHEPSQRPATMAGIAEELIDLHEHAVGPYPRTAPAEAALRADELNNHALSRLDLGEDTHAEQTLREALRIDPTHLEATFNSLTLRWRRGEITDETAVATMSVARTAAPGRWEGAYLLGQLHLERGDLDAALPLLREAAAADGEPEVGAVLRQAEAGTLGDGLQEHVLTRRGARTREERGTEWMTAASLSTDGRVAMTARVIRDPVPRNVRTYLFGYRRQPDRYPLHLFSLSPTDLRVVESEEAVTALDLGDDGRLAAWGTGTAVRVWEAGTDRPARVMTGSRGQASALRLGPGRSLLAGAVVAPTGEPNPILVWDVASGRTVLELTGPFDRIRSLAFSADGSLLASGADDGTVQVWDLRTGRYVRGLTGPDRLNAVAIGNGARTAVTGGHEALRVWDLDTGECRHVLGEAVEELWLHDALVLTATRGGDMRLWDTTDGRCLRTFEGHRDERARLLFANESLHMPVRIDPEGRRAHSVSNNETVRSWGLPRGHRAPLRVCRPRPHARVRQLDDRLRTLLAASESAAAEGDLPRALSSLSEARTLPGYERDASVVVAWRRLLTGTERVGLRAVWQARSITLPGEATFWYQDVAVSGDGRHALSTTPGHTMVLWDLDTGRAARTFALAEHGGDDVSCLAMTVDASHAVVGHASRDVRLWDLRTGTPVRDLGEPNSSWMSVGVDRAGRTALVHNGDGVLRLWDLAEGSRLRAFRGPSRTAHYAEGPSRRELEQVNAVSVSADGRVVMAALQYSGVVYWAGDVRRRRALEGYADRVDAVQVSADGRFAVTGGWDATVRYWDLATGRCLRLMAGHTHPVLGVDLTADGRFAFSAGMDEAVRIWDVTTGHCVHVLEGHTVLKRVRVSEDGTRAVSLGGDGTLRVWEIDWDVAVPEPADWDERAQPYLDQHHDGETFEDLLIRLRRAGLGGLRPEGVHQRLLRHRARRRR</sequence>
<dbReference type="InterPro" id="IPR008271">
    <property type="entry name" value="Ser/Thr_kinase_AS"/>
</dbReference>
<keyword evidence="5" id="KW-0418">Kinase</keyword>
<dbReference type="InterPro" id="IPR000719">
    <property type="entry name" value="Prot_kinase_dom"/>
</dbReference>
<feature type="domain" description="Protein kinase" evidence="4">
    <location>
        <begin position="16"/>
        <end position="284"/>
    </location>
</feature>
<dbReference type="Gene3D" id="3.30.200.20">
    <property type="entry name" value="Phosphorylase Kinase, domain 1"/>
    <property type="match status" value="1"/>
</dbReference>
<dbReference type="Gene3D" id="1.10.510.10">
    <property type="entry name" value="Transferase(Phosphotransferase) domain 1"/>
    <property type="match status" value="1"/>
</dbReference>
<dbReference type="SMART" id="SM00028">
    <property type="entry name" value="TPR"/>
    <property type="match status" value="2"/>
</dbReference>
<dbReference type="SUPFAM" id="SSF48452">
    <property type="entry name" value="TPR-like"/>
    <property type="match status" value="1"/>
</dbReference>
<dbReference type="SUPFAM" id="SSF50978">
    <property type="entry name" value="WD40 repeat-like"/>
    <property type="match status" value="1"/>
</dbReference>
<dbReference type="InterPro" id="IPR011009">
    <property type="entry name" value="Kinase-like_dom_sf"/>
</dbReference>
<dbReference type="AlphaFoldDB" id="A0A6B3QXB2"/>
<dbReference type="PROSITE" id="PS50011">
    <property type="entry name" value="PROTEIN_KINASE_DOM"/>
    <property type="match status" value="1"/>
</dbReference>
<evidence type="ECO:0000313" key="5">
    <source>
        <dbReference type="EMBL" id="NEV90704.1"/>
    </source>
</evidence>
<dbReference type="InterPro" id="IPR019734">
    <property type="entry name" value="TPR_rpt"/>
</dbReference>
<dbReference type="InterPro" id="IPR001680">
    <property type="entry name" value="WD40_rpt"/>
</dbReference>